<proteinExistence type="predicted"/>
<evidence type="ECO:0000313" key="1">
    <source>
        <dbReference type="EMBL" id="JAD57055.1"/>
    </source>
</evidence>
<protein>
    <submittedName>
        <fullName evidence="1">Uncharacterized protein</fullName>
    </submittedName>
</protein>
<name>A0A0A9T0D0_ARUDO</name>
<reference evidence="1" key="1">
    <citation type="submission" date="2014-09" db="EMBL/GenBank/DDBJ databases">
        <authorList>
            <person name="Magalhaes I.L.F."/>
            <person name="Oliveira U."/>
            <person name="Santos F.R."/>
            <person name="Vidigal T.H.D.A."/>
            <person name="Brescovit A.D."/>
            <person name="Santos A.J."/>
        </authorList>
    </citation>
    <scope>NUCLEOTIDE SEQUENCE</scope>
    <source>
        <tissue evidence="1">Shoot tissue taken approximately 20 cm above the soil surface</tissue>
    </source>
</reference>
<organism evidence="1">
    <name type="scientific">Arundo donax</name>
    <name type="common">Giant reed</name>
    <name type="synonym">Donax arundinaceus</name>
    <dbReference type="NCBI Taxonomy" id="35708"/>
    <lineage>
        <taxon>Eukaryota</taxon>
        <taxon>Viridiplantae</taxon>
        <taxon>Streptophyta</taxon>
        <taxon>Embryophyta</taxon>
        <taxon>Tracheophyta</taxon>
        <taxon>Spermatophyta</taxon>
        <taxon>Magnoliopsida</taxon>
        <taxon>Liliopsida</taxon>
        <taxon>Poales</taxon>
        <taxon>Poaceae</taxon>
        <taxon>PACMAD clade</taxon>
        <taxon>Arundinoideae</taxon>
        <taxon>Arundineae</taxon>
        <taxon>Arundo</taxon>
    </lineage>
</organism>
<sequence length="73" mass="8574">MYPKYNYINNIVDADHEASVTSRKLRDLGWEPRKLEETLSDSVAYYAKEGLIWDVAGNPCRLPYLVRAWQVKR</sequence>
<dbReference type="AlphaFoldDB" id="A0A0A9T0D0"/>
<accession>A0A0A9T0D0</accession>
<dbReference type="EMBL" id="GBRH01240840">
    <property type="protein sequence ID" value="JAD57055.1"/>
    <property type="molecule type" value="Transcribed_RNA"/>
</dbReference>
<reference evidence="1" key="2">
    <citation type="journal article" date="2015" name="Data Brief">
        <title>Shoot transcriptome of the giant reed, Arundo donax.</title>
        <authorList>
            <person name="Barrero R.A."/>
            <person name="Guerrero F.D."/>
            <person name="Moolhuijzen P."/>
            <person name="Goolsby J.A."/>
            <person name="Tidwell J."/>
            <person name="Bellgard S.E."/>
            <person name="Bellgard M.I."/>
        </authorList>
    </citation>
    <scope>NUCLEOTIDE SEQUENCE</scope>
    <source>
        <tissue evidence="1">Shoot tissue taken approximately 20 cm above the soil surface</tissue>
    </source>
</reference>